<dbReference type="InterPro" id="IPR029061">
    <property type="entry name" value="THDP-binding"/>
</dbReference>
<sequence>MVQVKGLTNSVAGMPAEELLAPGHTACPGCGQTLAVRIALKAIGRNAIACMATGCLEVSTGLYNRSAWRIPCIHMLFENAAAVASGIERAVKRMGKDTKVVVFAGDGGTIDIGFGALSGMLERGHNVIYICLDNEAYMNTGVQRSGATPYAAHTTTSPSGEVSIGNPRPKKDAPWIVAAHHIPYVATASSSYPKDLFRKVKRACEVDGPAYIQVHVPCPTGWGYDTSKTVEVGRLAVETALWVNYEVVDDEVTNVMKIGKRKPVEEYLKMQKRFRHLFASEEGRKEIERIQAIADYNARKFGLDEML</sequence>
<keyword evidence="4" id="KW-0670">Pyruvate</keyword>
<dbReference type="STRING" id="693661.Arcve_0796"/>
<dbReference type="GO" id="GO:0030976">
    <property type="term" value="F:thiamine pyrophosphate binding"/>
    <property type="evidence" value="ECO:0007669"/>
    <property type="project" value="InterPro"/>
</dbReference>
<evidence type="ECO:0000256" key="2">
    <source>
        <dbReference type="ARBA" id="ARBA00023002"/>
    </source>
</evidence>
<dbReference type="AlphaFoldDB" id="F2KRX1"/>
<gene>
    <name evidence="4" type="ordered locus">Arcve_0796</name>
</gene>
<keyword evidence="5" id="KW-1185">Reference proteome</keyword>
<dbReference type="KEGG" id="ave:Arcve_0796"/>
<evidence type="ECO:0000259" key="3">
    <source>
        <dbReference type="Pfam" id="PF02775"/>
    </source>
</evidence>
<dbReference type="GeneID" id="10393899"/>
<dbReference type="RefSeq" id="WP_013683484.1">
    <property type="nucleotide sequence ID" value="NC_015320.1"/>
</dbReference>
<dbReference type="Proteomes" id="UP000008136">
    <property type="component" value="Chromosome"/>
</dbReference>
<dbReference type="InterPro" id="IPR051479">
    <property type="entry name" value="PorB-like"/>
</dbReference>
<dbReference type="Gene3D" id="3.40.50.970">
    <property type="match status" value="1"/>
</dbReference>
<dbReference type="EMBL" id="CP002588">
    <property type="protein sequence ID" value="AEA46812.1"/>
    <property type="molecule type" value="Genomic_DNA"/>
</dbReference>
<protein>
    <submittedName>
        <fullName evidence="4">Pyruvate synthase</fullName>
        <ecNumber evidence="4">1.2.7.1</ecNumber>
    </submittedName>
</protein>
<reference evidence="4 5" key="1">
    <citation type="submission" date="2011-03" db="EMBL/GenBank/DDBJ databases">
        <title>The complete genome of Archaeoglobus veneficus SNP6.</title>
        <authorList>
            <consortium name="US DOE Joint Genome Institute (JGI-PGF)"/>
            <person name="Lucas S."/>
            <person name="Copeland A."/>
            <person name="Lapidus A."/>
            <person name="Bruce D."/>
            <person name="Goodwin L."/>
            <person name="Pitluck S."/>
            <person name="Kyrpides N."/>
            <person name="Mavromatis K."/>
            <person name="Pagani I."/>
            <person name="Ivanova N."/>
            <person name="Mikhailova N."/>
            <person name="Lu M."/>
            <person name="Detter J.C."/>
            <person name="Tapia R."/>
            <person name="Han C."/>
            <person name="Land M."/>
            <person name="Hauser L."/>
            <person name="Markowitz V."/>
            <person name="Cheng J.-F."/>
            <person name="Hugenholtz P."/>
            <person name="Woyke T."/>
            <person name="Wu D."/>
            <person name="Spring S."/>
            <person name="Brambilla E."/>
            <person name="Klenk H.-P."/>
            <person name="Eisen J.A."/>
        </authorList>
    </citation>
    <scope>NUCLEOTIDE SEQUENCE [LARGE SCALE GENOMIC DNA]</scope>
    <source>
        <strain>SNP6</strain>
    </source>
</reference>
<dbReference type="PANTHER" id="PTHR42897">
    <property type="entry name" value="PYRUVATE SYNTHASE SUBUNIT PORB"/>
    <property type="match status" value="1"/>
</dbReference>
<feature type="domain" description="Thiamine pyrophosphate enzyme TPP-binding" evidence="3">
    <location>
        <begin position="53"/>
        <end position="214"/>
    </location>
</feature>
<proteinExistence type="predicted"/>
<dbReference type="EC" id="1.2.7.1" evidence="4"/>
<dbReference type="PANTHER" id="PTHR42897:SF2">
    <property type="entry name" value="PYRUVATE SYNTHASE SUBUNIT PORB"/>
    <property type="match status" value="1"/>
</dbReference>
<name>F2KRX1_ARCVS</name>
<accession>F2KRX1</accession>
<dbReference type="Pfam" id="PF02775">
    <property type="entry name" value="TPP_enzyme_C"/>
    <property type="match status" value="1"/>
</dbReference>
<keyword evidence="2 4" id="KW-0560">Oxidoreductase</keyword>
<dbReference type="SUPFAM" id="SSF52518">
    <property type="entry name" value="Thiamin diphosphate-binding fold (THDP-binding)"/>
    <property type="match status" value="1"/>
</dbReference>
<dbReference type="GO" id="GO:0019164">
    <property type="term" value="F:pyruvate synthase activity"/>
    <property type="evidence" value="ECO:0007669"/>
    <property type="project" value="UniProtKB-EC"/>
</dbReference>
<dbReference type="HOGENOM" id="CLU_058423_0_0_2"/>
<evidence type="ECO:0000313" key="5">
    <source>
        <dbReference type="Proteomes" id="UP000008136"/>
    </source>
</evidence>
<organism evidence="4 5">
    <name type="scientific">Archaeoglobus veneficus (strain DSM 11195 / SNP6)</name>
    <dbReference type="NCBI Taxonomy" id="693661"/>
    <lineage>
        <taxon>Archaea</taxon>
        <taxon>Methanobacteriati</taxon>
        <taxon>Methanobacteriota</taxon>
        <taxon>Archaeoglobi</taxon>
        <taxon>Archaeoglobales</taxon>
        <taxon>Archaeoglobaceae</taxon>
        <taxon>Archaeoglobus</taxon>
    </lineage>
</organism>
<evidence type="ECO:0000313" key="4">
    <source>
        <dbReference type="EMBL" id="AEA46812.1"/>
    </source>
</evidence>
<dbReference type="CDD" id="cd03376">
    <property type="entry name" value="TPP_PFOR_porB_like"/>
    <property type="match status" value="1"/>
</dbReference>
<comment type="subunit">
    <text evidence="1">Heterotetramer of one alpha, one beta, one delta and one gamma chain.</text>
</comment>
<evidence type="ECO:0000256" key="1">
    <source>
        <dbReference type="ARBA" id="ARBA00011595"/>
    </source>
</evidence>
<dbReference type="NCBIfam" id="NF008819">
    <property type="entry name" value="PRK11865.1"/>
    <property type="match status" value="1"/>
</dbReference>
<dbReference type="eggNOG" id="arCOG01601">
    <property type="taxonomic scope" value="Archaea"/>
</dbReference>
<dbReference type="InterPro" id="IPR011766">
    <property type="entry name" value="TPP_enzyme_TPP-bd"/>
</dbReference>